<name>A0A2N9G3C7_FAGSY</name>
<organism evidence="2">
    <name type="scientific">Fagus sylvatica</name>
    <name type="common">Beechnut</name>
    <dbReference type="NCBI Taxonomy" id="28930"/>
    <lineage>
        <taxon>Eukaryota</taxon>
        <taxon>Viridiplantae</taxon>
        <taxon>Streptophyta</taxon>
        <taxon>Embryophyta</taxon>
        <taxon>Tracheophyta</taxon>
        <taxon>Spermatophyta</taxon>
        <taxon>Magnoliopsida</taxon>
        <taxon>eudicotyledons</taxon>
        <taxon>Gunneridae</taxon>
        <taxon>Pentapetalae</taxon>
        <taxon>rosids</taxon>
        <taxon>fabids</taxon>
        <taxon>Fagales</taxon>
        <taxon>Fagaceae</taxon>
        <taxon>Fagus</taxon>
    </lineage>
</organism>
<proteinExistence type="predicted"/>
<feature type="compositionally biased region" description="Low complexity" evidence="1">
    <location>
        <begin position="57"/>
        <end position="69"/>
    </location>
</feature>
<accession>A0A2N9G3C7</accession>
<protein>
    <submittedName>
        <fullName evidence="2">Uncharacterized protein</fullName>
    </submittedName>
</protein>
<evidence type="ECO:0000313" key="2">
    <source>
        <dbReference type="EMBL" id="SPC93681.1"/>
    </source>
</evidence>
<feature type="compositionally biased region" description="Basic and acidic residues" evidence="1">
    <location>
        <begin position="27"/>
        <end position="54"/>
    </location>
</feature>
<dbReference type="AlphaFoldDB" id="A0A2N9G3C7"/>
<evidence type="ECO:0000256" key="1">
    <source>
        <dbReference type="SAM" id="MobiDB-lite"/>
    </source>
</evidence>
<feature type="region of interest" description="Disordered" evidence="1">
    <location>
        <begin position="27"/>
        <end position="69"/>
    </location>
</feature>
<dbReference type="EMBL" id="OIVN01001414">
    <property type="protein sequence ID" value="SPC93681.1"/>
    <property type="molecule type" value="Genomic_DNA"/>
</dbReference>
<gene>
    <name evidence="2" type="ORF">FSB_LOCUS21563</name>
</gene>
<reference evidence="2" key="1">
    <citation type="submission" date="2018-02" db="EMBL/GenBank/DDBJ databases">
        <authorList>
            <person name="Cohen D.B."/>
            <person name="Kent A.D."/>
        </authorList>
    </citation>
    <scope>NUCLEOTIDE SEQUENCE</scope>
</reference>
<sequence>MLVRDTDNLPTEACSLVVLPSWCAGHEHEGPAEPQKSEHEHEVPSSASDHKHEATVSGSTSSSYFPSSRPCRAIIGVGSIVIVVKKGGKWHVEQKCNE</sequence>